<accession>F7X997</accession>
<dbReference type="AlphaFoldDB" id="F7X997"/>
<dbReference type="PATRIC" id="fig|707241.3.peg.456"/>
<dbReference type="EMBL" id="CP001830">
    <property type="protein sequence ID" value="AEH77721.1"/>
    <property type="molecule type" value="Genomic_DNA"/>
</dbReference>
<dbReference type="Proteomes" id="UP000009045">
    <property type="component" value="Chromosome"/>
</dbReference>
<reference evidence="1 2" key="1">
    <citation type="journal article" date="2011" name="J. Biotechnol.">
        <title>The complete genome sequence of the dominant Sinorhizobium meliloti field isolate SM11 extends the S. meliloti pan-genome.</title>
        <authorList>
            <person name="Schneiker-Bekel S."/>
            <person name="Wibberg D."/>
            <person name="Bekel T."/>
            <person name="Blom J."/>
            <person name="Linke B."/>
            <person name="Neuweger H."/>
            <person name="Stiens M."/>
            <person name="Vorholter F.J."/>
            <person name="Weidner S."/>
            <person name="Goesmann A."/>
            <person name="Puhler A."/>
            <person name="Schluter A."/>
        </authorList>
    </citation>
    <scope>NUCLEOTIDE SEQUENCE [LARGE SCALE GENOMIC DNA]</scope>
    <source>
        <strain evidence="1 2">SM11</strain>
    </source>
</reference>
<sequence length="37" mass="4090">MIAALAQERMQRRNVPEARTRAVSRLVAALAAPAMIR</sequence>
<evidence type="ECO:0000313" key="2">
    <source>
        <dbReference type="Proteomes" id="UP000009045"/>
    </source>
</evidence>
<organism evidence="1 2">
    <name type="scientific">Sinorhizobium meliloti (strain SM11)</name>
    <dbReference type="NCBI Taxonomy" id="707241"/>
    <lineage>
        <taxon>Bacteria</taxon>
        <taxon>Pseudomonadati</taxon>
        <taxon>Pseudomonadota</taxon>
        <taxon>Alphaproteobacteria</taxon>
        <taxon>Hyphomicrobiales</taxon>
        <taxon>Rhizobiaceae</taxon>
        <taxon>Sinorhizobium/Ensifer group</taxon>
        <taxon>Sinorhizobium</taxon>
    </lineage>
</organism>
<gene>
    <name evidence="1" type="ordered locus">SM11_chr0440</name>
</gene>
<proteinExistence type="predicted"/>
<protein>
    <submittedName>
        <fullName evidence="1">Uncharacterized protein</fullName>
    </submittedName>
</protein>
<name>F7X997_SINMM</name>
<evidence type="ECO:0000313" key="1">
    <source>
        <dbReference type="EMBL" id="AEH77721.1"/>
    </source>
</evidence>
<dbReference type="HOGENOM" id="CLU_3348703_0_0_5"/>
<dbReference type="KEGG" id="smx:SM11_chr0440"/>